<evidence type="ECO:0000256" key="6">
    <source>
        <dbReference type="ARBA" id="ARBA00022833"/>
    </source>
</evidence>
<evidence type="ECO:0000313" key="11">
    <source>
        <dbReference type="EMBL" id="AYV24026.1"/>
    </source>
</evidence>
<dbReference type="SUPFAM" id="SSF63411">
    <property type="entry name" value="LuxS/MPP-like metallohydrolase"/>
    <property type="match status" value="3"/>
</dbReference>
<dbReference type="PANTHER" id="PTHR43690:SF17">
    <property type="entry name" value="PROTEIN YHJJ"/>
    <property type="match status" value="1"/>
</dbReference>
<comment type="similarity">
    <text evidence="2 8">Belongs to the peptidase M16 family.</text>
</comment>
<proteinExistence type="inferred from homology"/>
<feature type="domain" description="Peptidase M16 C-terminal" evidence="10">
    <location>
        <begin position="249"/>
        <end position="428"/>
    </location>
</feature>
<dbReference type="AlphaFoldDB" id="A0A3G4VGT4"/>
<evidence type="ECO:0000256" key="7">
    <source>
        <dbReference type="ARBA" id="ARBA00023049"/>
    </source>
</evidence>
<dbReference type="GO" id="GO:0004222">
    <property type="term" value="F:metalloendopeptidase activity"/>
    <property type="evidence" value="ECO:0007669"/>
    <property type="project" value="InterPro"/>
</dbReference>
<evidence type="ECO:0000259" key="9">
    <source>
        <dbReference type="Pfam" id="PF00675"/>
    </source>
</evidence>
<keyword evidence="6" id="KW-0862">Zinc</keyword>
<evidence type="ECO:0000259" key="10">
    <source>
        <dbReference type="Pfam" id="PF05193"/>
    </source>
</evidence>
<dbReference type="InterPro" id="IPR001431">
    <property type="entry name" value="Pept_M16_Zn_BS"/>
</dbReference>
<keyword evidence="7" id="KW-0482">Metalloprotease</keyword>
<evidence type="ECO:0000256" key="2">
    <source>
        <dbReference type="ARBA" id="ARBA00007261"/>
    </source>
</evidence>
<dbReference type="InterPro" id="IPR011249">
    <property type="entry name" value="Metalloenz_LuxS/M16"/>
</dbReference>
<keyword evidence="3" id="KW-0645">Protease</keyword>
<evidence type="ECO:0000256" key="3">
    <source>
        <dbReference type="ARBA" id="ARBA00022670"/>
    </source>
</evidence>
<dbReference type="InterPro" id="IPR007863">
    <property type="entry name" value="Peptidase_M16_C"/>
</dbReference>
<gene>
    <name evidence="11" type="ORF">ECB94_22420</name>
</gene>
<keyword evidence="5" id="KW-0378">Hydrolase</keyword>
<feature type="domain" description="Peptidase M16 N-terminal" evidence="9">
    <location>
        <begin position="88"/>
        <end position="213"/>
    </location>
</feature>
<name>A0A3G4VGT4_9VIBR</name>
<keyword evidence="4" id="KW-0479">Metal-binding</keyword>
<evidence type="ECO:0000256" key="1">
    <source>
        <dbReference type="ARBA" id="ARBA00001947"/>
    </source>
</evidence>
<dbReference type="PANTHER" id="PTHR43690">
    <property type="entry name" value="NARDILYSIN"/>
    <property type="match status" value="1"/>
</dbReference>
<evidence type="ECO:0000313" key="12">
    <source>
        <dbReference type="Proteomes" id="UP000279760"/>
    </source>
</evidence>
<dbReference type="Pfam" id="PF05193">
    <property type="entry name" value="Peptidase_M16_C"/>
    <property type="match status" value="2"/>
</dbReference>
<comment type="cofactor">
    <cofactor evidence="1">
        <name>Zn(2+)</name>
        <dbReference type="ChEBI" id="CHEBI:29105"/>
    </cofactor>
</comment>
<dbReference type="GO" id="GO:0006508">
    <property type="term" value="P:proteolysis"/>
    <property type="evidence" value="ECO:0007669"/>
    <property type="project" value="UniProtKB-KW"/>
</dbReference>
<feature type="domain" description="Peptidase M16 C-terminal" evidence="10">
    <location>
        <begin position="726"/>
        <end position="901"/>
    </location>
</feature>
<organism evidence="11 12">
    <name type="scientific">Vibrio mediterranei</name>
    <dbReference type="NCBI Taxonomy" id="689"/>
    <lineage>
        <taxon>Bacteria</taxon>
        <taxon>Pseudomonadati</taxon>
        <taxon>Pseudomonadota</taxon>
        <taxon>Gammaproteobacteria</taxon>
        <taxon>Vibrionales</taxon>
        <taxon>Vibrionaceae</taxon>
        <taxon>Vibrio</taxon>
    </lineage>
</organism>
<protein>
    <submittedName>
        <fullName evidence="11">Insulinase family protein</fullName>
    </submittedName>
</protein>
<dbReference type="EMBL" id="CP033578">
    <property type="protein sequence ID" value="AYV24026.1"/>
    <property type="molecule type" value="Genomic_DNA"/>
</dbReference>
<reference evidence="11 12" key="1">
    <citation type="submission" date="2018-11" db="EMBL/GenBank/DDBJ databases">
        <title>Complete Genome Sequence of Vbrio mediterranei 117-T6: a Potential Pathogen Bacteria Isolated from the Conchocelis of Pyropia.</title>
        <authorList>
            <person name="Liu Q."/>
        </authorList>
    </citation>
    <scope>NUCLEOTIDE SEQUENCE [LARGE SCALE GENOMIC DNA]</scope>
    <source>
        <strain evidence="11 12">117-T6</strain>
    </source>
</reference>
<sequence>MHTICVLLRPSDNTNFQGIFDMVFPQLGRAYLMKSSVFIVTLLLLSFSYATNAHVETPNNKATLWFEQSDLPLNEKLHVKVLDNGMRVVVIQNVKPKKAISIRMRVGAGSLQETGKQPGLAHFLEHMAFNGSTNVPEGDMIQILERHGLSFGKDSNAETNFKQTVYMLDLPKNDKETLSTALFLMRETASELTLDKDAIARELPVISSEVRERTTLDLRILKDWSSYVLQGANIIDRIPLGTLEGMKEVNQSRLKAFYHNYYAPNHTTLVIAGDVDVQSVFSMVEKQFASWDNKGHDIVPYSKQVMFPTTAEARVFKDSNVTTHVEFNYLEPINRAPDSRAKRVEEFMLYVANQALQYRLETTAFASQGELLSPYVGSYNQFDVVTSNQLSVATKSDQWQAGVNMLESSLRQAVKYGFSKQEIQRQLDKYHTLLKLDAEATKDTLSSSYAAGVVNDINNKAVSTSNEFALSLFESDVLPKEISAYNQIFNKHWSDKHPRIYVMDKPQSKVTAQTVLEAYKDSESTQVKPYAEAEKVQFAYQNFGQPGKAKLIEKTAFGDVTRYRFDNGVYLNVKPTEFESNAVYISVRVGKGKLDLAKKDAPLATLFDSAFIAGGLEAHDINDLRSIFSGRQIGASYYLTDDAIEGHYRVPPQDTLDQLKVAAAFLTHPGYRPSGHALAVQSLKSVYDSYPTTPEGVLGFNVGKVLYQDDPRWEYPKVEVIDKLPLTALKQFVDRSVNQGPIEVSLLGNITQQQAVDYVAQTFGALNIKAQDFVPRPRDDIQLNVGEHYTLYHQGEQNTALASGYFSLRDGRDYKRVVGFAVLRSILQLRVNDAIREKTGKAYSPWVDSSQSLLYKDYGYLSLNSNTTVDNVDIVFDIYRKLIRDIQETGVSNDELKRAVTPMIDGIEQSYENNGFWFGLMYKASSYPENLANEQTFKQLVSAVTAADVQQLAKQIVLKDMITVAVLPKEKEE</sequence>
<dbReference type="Gene3D" id="3.30.830.10">
    <property type="entry name" value="Metalloenzyme, LuxS/M16 peptidase-like"/>
    <property type="match status" value="4"/>
</dbReference>
<evidence type="ECO:0000256" key="5">
    <source>
        <dbReference type="ARBA" id="ARBA00022801"/>
    </source>
</evidence>
<accession>A0A3G4VGT4</accession>
<dbReference type="GO" id="GO:0046872">
    <property type="term" value="F:metal ion binding"/>
    <property type="evidence" value="ECO:0007669"/>
    <property type="project" value="UniProtKB-KW"/>
</dbReference>
<dbReference type="PROSITE" id="PS00143">
    <property type="entry name" value="INSULINASE"/>
    <property type="match status" value="1"/>
</dbReference>
<dbReference type="InterPro" id="IPR011765">
    <property type="entry name" value="Pept_M16_N"/>
</dbReference>
<evidence type="ECO:0000256" key="4">
    <source>
        <dbReference type="ARBA" id="ARBA00022723"/>
    </source>
</evidence>
<dbReference type="Pfam" id="PF00675">
    <property type="entry name" value="Peptidase_M16"/>
    <property type="match status" value="1"/>
</dbReference>
<dbReference type="InterPro" id="IPR050626">
    <property type="entry name" value="Peptidase_M16"/>
</dbReference>
<evidence type="ECO:0000256" key="8">
    <source>
        <dbReference type="RuleBase" id="RU004447"/>
    </source>
</evidence>
<dbReference type="Proteomes" id="UP000279760">
    <property type="component" value="Chromosome 2"/>
</dbReference>